<proteinExistence type="predicted"/>
<keyword evidence="2" id="KW-1185">Reference proteome</keyword>
<dbReference type="Proteomes" id="UP000054560">
    <property type="component" value="Unassembled WGS sequence"/>
</dbReference>
<sequence>QKQYADKHRIDASMIGIGRKVLYTPMQPLTHKLAWLGPATVLARTSPVMHYILNKARNKEFHVHIKNIKAHLPPIGRTELRSMGAIAASFFGSWLFFSSPLADEPDFAHLDELVALFRTSVPATRFLYGCSTAFKKWNTLLRATGRKRGDDFSPMTKLTSRYTPIL</sequence>
<protein>
    <submittedName>
        <fullName evidence="1">Uncharacterized protein</fullName>
    </submittedName>
</protein>
<organism evidence="1 2">
    <name type="scientific">Sphaeroforma arctica JP610</name>
    <dbReference type="NCBI Taxonomy" id="667725"/>
    <lineage>
        <taxon>Eukaryota</taxon>
        <taxon>Ichthyosporea</taxon>
        <taxon>Ichthyophonida</taxon>
        <taxon>Sphaeroforma</taxon>
    </lineage>
</organism>
<reference evidence="1 2" key="1">
    <citation type="submission" date="2011-02" db="EMBL/GenBank/DDBJ databases">
        <title>The Genome Sequence of Sphaeroforma arctica JP610.</title>
        <authorList>
            <consortium name="The Broad Institute Genome Sequencing Platform"/>
            <person name="Russ C."/>
            <person name="Cuomo C."/>
            <person name="Young S.K."/>
            <person name="Zeng Q."/>
            <person name="Gargeya S."/>
            <person name="Alvarado L."/>
            <person name="Berlin A."/>
            <person name="Chapman S.B."/>
            <person name="Chen Z."/>
            <person name="Freedman E."/>
            <person name="Gellesch M."/>
            <person name="Goldberg J."/>
            <person name="Griggs A."/>
            <person name="Gujja S."/>
            <person name="Heilman E."/>
            <person name="Heiman D."/>
            <person name="Howarth C."/>
            <person name="Mehta T."/>
            <person name="Neiman D."/>
            <person name="Pearson M."/>
            <person name="Roberts A."/>
            <person name="Saif S."/>
            <person name="Shea T."/>
            <person name="Shenoy N."/>
            <person name="Sisk P."/>
            <person name="Stolte C."/>
            <person name="Sykes S."/>
            <person name="White J."/>
            <person name="Yandava C."/>
            <person name="Burger G."/>
            <person name="Gray M.W."/>
            <person name="Holland P.W.H."/>
            <person name="King N."/>
            <person name="Lang F.B.F."/>
            <person name="Roger A.J."/>
            <person name="Ruiz-Trillo I."/>
            <person name="Haas B."/>
            <person name="Nusbaum C."/>
            <person name="Birren B."/>
        </authorList>
    </citation>
    <scope>NUCLEOTIDE SEQUENCE [LARGE SCALE GENOMIC DNA]</scope>
    <source>
        <strain evidence="1 2">JP610</strain>
    </source>
</reference>
<accession>A0A0L0FAR4</accession>
<evidence type="ECO:0000313" key="2">
    <source>
        <dbReference type="Proteomes" id="UP000054560"/>
    </source>
</evidence>
<feature type="non-terminal residue" evidence="1">
    <location>
        <position position="1"/>
    </location>
</feature>
<dbReference type="EMBL" id="KQ245084">
    <property type="protein sequence ID" value="KNC73839.1"/>
    <property type="molecule type" value="Genomic_DNA"/>
</dbReference>
<dbReference type="AlphaFoldDB" id="A0A0L0FAR4"/>
<gene>
    <name evidence="1" type="ORF">SARC_13604</name>
</gene>
<dbReference type="GeneID" id="25914108"/>
<dbReference type="RefSeq" id="XP_014147741.1">
    <property type="nucleotide sequence ID" value="XM_014292266.1"/>
</dbReference>
<name>A0A0L0FAR4_9EUKA</name>
<evidence type="ECO:0000313" key="1">
    <source>
        <dbReference type="EMBL" id="KNC73839.1"/>
    </source>
</evidence>